<name>A0A7C8MA73_9PLEO</name>
<dbReference type="PANTHER" id="PTHR12419">
    <property type="entry name" value="OTU DOMAIN CONTAINING PROTEIN"/>
    <property type="match status" value="1"/>
</dbReference>
<dbReference type="GO" id="GO:0016579">
    <property type="term" value="P:protein deubiquitination"/>
    <property type="evidence" value="ECO:0007669"/>
    <property type="project" value="TreeGrafter"/>
</dbReference>
<keyword evidence="4" id="KW-1185">Reference proteome</keyword>
<evidence type="ECO:0000259" key="2">
    <source>
        <dbReference type="PROSITE" id="PS50802"/>
    </source>
</evidence>
<proteinExistence type="predicted"/>
<comment type="caution">
    <text evidence="3">The sequence shown here is derived from an EMBL/GenBank/DDBJ whole genome shotgun (WGS) entry which is preliminary data.</text>
</comment>
<feature type="compositionally biased region" description="Polar residues" evidence="1">
    <location>
        <begin position="228"/>
        <end position="261"/>
    </location>
</feature>
<dbReference type="InterPro" id="IPR003323">
    <property type="entry name" value="OTU_dom"/>
</dbReference>
<dbReference type="Gene3D" id="3.90.70.80">
    <property type="match status" value="1"/>
</dbReference>
<evidence type="ECO:0000313" key="3">
    <source>
        <dbReference type="EMBL" id="KAF2873378.1"/>
    </source>
</evidence>
<feature type="region of interest" description="Disordered" evidence="1">
    <location>
        <begin position="184"/>
        <end position="266"/>
    </location>
</feature>
<evidence type="ECO:0000256" key="1">
    <source>
        <dbReference type="SAM" id="MobiDB-lite"/>
    </source>
</evidence>
<dbReference type="Pfam" id="PF02338">
    <property type="entry name" value="OTU"/>
    <property type="match status" value="1"/>
</dbReference>
<dbReference type="Proteomes" id="UP000481861">
    <property type="component" value="Unassembled WGS sequence"/>
</dbReference>
<dbReference type="InterPro" id="IPR050704">
    <property type="entry name" value="Peptidase_C85-like"/>
</dbReference>
<reference evidence="3 4" key="1">
    <citation type="submission" date="2020-01" db="EMBL/GenBank/DDBJ databases">
        <authorList>
            <consortium name="DOE Joint Genome Institute"/>
            <person name="Haridas S."/>
            <person name="Albert R."/>
            <person name="Binder M."/>
            <person name="Bloem J."/>
            <person name="Labutti K."/>
            <person name="Salamov A."/>
            <person name="Andreopoulos B."/>
            <person name="Baker S.E."/>
            <person name="Barry K."/>
            <person name="Bills G."/>
            <person name="Bluhm B.H."/>
            <person name="Cannon C."/>
            <person name="Castanera R."/>
            <person name="Culley D.E."/>
            <person name="Daum C."/>
            <person name="Ezra D."/>
            <person name="Gonzalez J.B."/>
            <person name="Henrissat B."/>
            <person name="Kuo A."/>
            <person name="Liang C."/>
            <person name="Lipzen A."/>
            <person name="Lutzoni F."/>
            <person name="Magnuson J."/>
            <person name="Mondo S."/>
            <person name="Nolan M."/>
            <person name="Ohm R."/>
            <person name="Pangilinan J."/>
            <person name="Park H.-J.H."/>
            <person name="Ramirez L."/>
            <person name="Alfaro M."/>
            <person name="Sun H."/>
            <person name="Tritt A."/>
            <person name="Yoshinaga Y."/>
            <person name="Zwiers L.-H.L."/>
            <person name="Turgeon B.G."/>
            <person name="Goodwin S.B."/>
            <person name="Spatafora J.W."/>
            <person name="Crous P.W."/>
            <person name="Grigoriev I.V."/>
        </authorList>
    </citation>
    <scope>NUCLEOTIDE SEQUENCE [LARGE SCALE GENOMIC DNA]</scope>
    <source>
        <strain evidence="3 4">CBS 611.86</strain>
    </source>
</reference>
<dbReference type="SUPFAM" id="SSF54001">
    <property type="entry name" value="Cysteine proteinases"/>
    <property type="match status" value="1"/>
</dbReference>
<dbReference type="PROSITE" id="PS50802">
    <property type="entry name" value="OTU"/>
    <property type="match status" value="1"/>
</dbReference>
<gene>
    <name evidence="3" type="ORF">BDV95DRAFT_488778</name>
</gene>
<feature type="compositionally biased region" description="Low complexity" evidence="1">
    <location>
        <begin position="360"/>
        <end position="371"/>
    </location>
</feature>
<sequence>MAPRKSRASSPEFPILDANGLYAKDTRGDGNCLFNALSDQLYGHQDMHEMLRATTIVHMRDNADFYRQYMAMNSVRRNPKRKTTAIATTRIDTTYYSEDELQKQFDDHVEKMGQPGEWADNMEVSAFASALNVHVRLWQADYTYLFSPRVYYAEGSPEELPTIHIAYHGWEHYSSVRNLTGPHSGLPSVNVFPETPSRKRPSPSIDDDDEEPIRRACKRRSPLPLFDSDSTPECTESSSDESNGPIPSQSSQLDVPSSQEQVPRPHKLTIKLRGLRTTDPVENAKSSFAAGEPMTAIPYSQPTIIDLTDCDTITTEDLKATNTETTKLDAESADTEPAITKVQHAASELATAEPEKESASAEPPATTPTTTQPDGISPSTNTMTTTTKITT</sequence>
<feature type="compositionally biased region" description="Low complexity" evidence="1">
    <location>
        <begin position="380"/>
        <end position="391"/>
    </location>
</feature>
<dbReference type="OrthoDB" id="409956at2759"/>
<dbReference type="GO" id="GO:0004843">
    <property type="term" value="F:cysteine-type deubiquitinase activity"/>
    <property type="evidence" value="ECO:0007669"/>
    <property type="project" value="TreeGrafter"/>
</dbReference>
<dbReference type="PANTHER" id="PTHR12419:SF7">
    <property type="entry name" value="OTU DOMAIN-CONTAINING PROTEIN 3"/>
    <property type="match status" value="1"/>
</dbReference>
<dbReference type="InterPro" id="IPR038765">
    <property type="entry name" value="Papain-like_cys_pep_sf"/>
</dbReference>
<feature type="domain" description="OTU" evidence="2">
    <location>
        <begin position="21"/>
        <end position="179"/>
    </location>
</feature>
<dbReference type="AlphaFoldDB" id="A0A7C8MA73"/>
<dbReference type="EMBL" id="JAADJZ010000007">
    <property type="protein sequence ID" value="KAF2873378.1"/>
    <property type="molecule type" value="Genomic_DNA"/>
</dbReference>
<feature type="region of interest" description="Disordered" evidence="1">
    <location>
        <begin position="345"/>
        <end position="391"/>
    </location>
</feature>
<dbReference type="CDD" id="cd22756">
    <property type="entry name" value="OTU_OTUD3-like"/>
    <property type="match status" value="1"/>
</dbReference>
<organism evidence="3 4">
    <name type="scientific">Massariosphaeria phaeospora</name>
    <dbReference type="NCBI Taxonomy" id="100035"/>
    <lineage>
        <taxon>Eukaryota</taxon>
        <taxon>Fungi</taxon>
        <taxon>Dikarya</taxon>
        <taxon>Ascomycota</taxon>
        <taxon>Pezizomycotina</taxon>
        <taxon>Dothideomycetes</taxon>
        <taxon>Pleosporomycetidae</taxon>
        <taxon>Pleosporales</taxon>
        <taxon>Pleosporales incertae sedis</taxon>
        <taxon>Massariosphaeria</taxon>
    </lineage>
</organism>
<accession>A0A7C8MA73</accession>
<evidence type="ECO:0000313" key="4">
    <source>
        <dbReference type="Proteomes" id="UP000481861"/>
    </source>
</evidence>
<protein>
    <recommendedName>
        <fullName evidence="2">OTU domain-containing protein</fullName>
    </recommendedName>
</protein>